<evidence type="ECO:0000259" key="3">
    <source>
        <dbReference type="Pfam" id="PF13240"/>
    </source>
</evidence>
<protein>
    <submittedName>
        <fullName evidence="4">Zinc ribbon domain-containing protein</fullName>
    </submittedName>
</protein>
<keyword evidence="2" id="KW-0472">Membrane</keyword>
<name>A0A2P4R7H1_9LACO</name>
<dbReference type="Pfam" id="PF13240">
    <property type="entry name" value="Zn_Ribbon_1"/>
    <property type="match status" value="1"/>
</dbReference>
<feature type="region of interest" description="Disordered" evidence="1">
    <location>
        <begin position="274"/>
        <end position="311"/>
    </location>
</feature>
<dbReference type="EMBL" id="PPWZ01000027">
    <property type="protein sequence ID" value="POH37126.1"/>
    <property type="molecule type" value="Genomic_DNA"/>
</dbReference>
<evidence type="ECO:0000256" key="2">
    <source>
        <dbReference type="SAM" id="Phobius"/>
    </source>
</evidence>
<dbReference type="PANTHER" id="PTHR40038:SF1">
    <property type="entry name" value="MEMBRANE-ASSOCIATED PROTEIN TCAA"/>
    <property type="match status" value="1"/>
</dbReference>
<feature type="compositionally biased region" description="Polar residues" evidence="1">
    <location>
        <begin position="52"/>
        <end position="64"/>
    </location>
</feature>
<keyword evidence="2" id="KW-1133">Transmembrane helix</keyword>
<reference evidence="4" key="1">
    <citation type="submission" date="2018-01" db="EMBL/GenBank/DDBJ databases">
        <title>Genome sequnecing of Lactobacillus formosensis KACC 18721.</title>
        <authorList>
            <person name="Kim S.-J."/>
            <person name="Heo J."/>
        </authorList>
    </citation>
    <scope>NUCLEOTIDE SEQUENCE</scope>
    <source>
        <strain evidence="4">KACC 18721</strain>
    </source>
</reference>
<dbReference type="AlphaFoldDB" id="A0A2P4R7H1"/>
<accession>A0A2P4R7H1</accession>
<keyword evidence="2" id="KW-0812">Transmembrane</keyword>
<gene>
    <name evidence="4" type="ORF">C2R26_04710</name>
</gene>
<feature type="compositionally biased region" description="Basic and acidic residues" evidence="1">
    <location>
        <begin position="35"/>
        <end position="51"/>
    </location>
</feature>
<comment type="caution">
    <text evidence="4">The sequence shown here is derived from an EMBL/GenBank/DDBJ whole genome shotgun (WGS) entry which is preliminary data.</text>
</comment>
<proteinExistence type="predicted"/>
<evidence type="ECO:0000313" key="4">
    <source>
        <dbReference type="EMBL" id="POH37126.1"/>
    </source>
</evidence>
<dbReference type="InterPro" id="IPR026870">
    <property type="entry name" value="Zinc_ribbon_dom"/>
</dbReference>
<evidence type="ECO:0000256" key="1">
    <source>
        <dbReference type="SAM" id="MobiDB-lite"/>
    </source>
</evidence>
<feature type="domain" description="Zinc-ribbon" evidence="3">
    <location>
        <begin position="6"/>
        <end position="25"/>
    </location>
</feature>
<feature type="transmembrane region" description="Helical" evidence="2">
    <location>
        <begin position="82"/>
        <end position="103"/>
    </location>
</feature>
<feature type="region of interest" description="Disordered" evidence="1">
    <location>
        <begin position="35"/>
        <end position="73"/>
    </location>
</feature>
<feature type="compositionally biased region" description="Basic and acidic residues" evidence="1">
    <location>
        <begin position="279"/>
        <end position="292"/>
    </location>
</feature>
<dbReference type="PANTHER" id="PTHR40038">
    <property type="entry name" value="MEMBRANE-ASSOCIATED PROTEIN TCAA"/>
    <property type="match status" value="1"/>
</dbReference>
<sequence length="380" mass="42564">MDELEYCPNCGAKLDKESDFCSNCGLDLKKYLAENSEERPDKNEKKSEPVKKNNNISKDNQTVNKEPKFAPKKINKKPNNKIIGCIILVIILLAAYFLGNMYYSENRQAQKLQSEVTSKSSSQMKSALVDENGKRLSSNQISSLEQLYLNDKKVLKEIQVQINDSQKDNTFSLKKTGKYFMIYPKYSVAMKSKSLDISTNISNPTFYIDGESVAAKAVNSEYHIDKLTPGIYKLKITNAKKTSETKTKTIKVGINNSVINTNINVKKPAKKSTVVKNDTVAKSDVDNSRNKNEEEDSDDSSTSSDTSLVGKYTGDPDLALYSDGNYDLGDKSGTYDILENNDGHVKIRFNQDGGGSIVESYDYTDGELHSSKYDQSWYKD</sequence>
<organism evidence="4">
    <name type="scientific">Companilactobacillus formosensis</name>
    <dbReference type="NCBI Taxonomy" id="1617889"/>
    <lineage>
        <taxon>Bacteria</taxon>
        <taxon>Bacillati</taxon>
        <taxon>Bacillota</taxon>
        <taxon>Bacilli</taxon>
        <taxon>Lactobacillales</taxon>
        <taxon>Lactobacillaceae</taxon>
        <taxon>Companilactobacillus</taxon>
    </lineage>
</organism>